<reference evidence="3" key="1">
    <citation type="submission" date="2021-04" db="EMBL/GenBank/DDBJ databases">
        <title>Dactylosporangium aurantiacum NRRL B-8018 full assembly.</title>
        <authorList>
            <person name="Hartkoorn R.C."/>
            <person name="Beaudoing E."/>
            <person name="Hot D."/>
        </authorList>
    </citation>
    <scope>NUCLEOTIDE SEQUENCE</scope>
    <source>
        <strain evidence="3">NRRL B-8018</strain>
    </source>
</reference>
<dbReference type="Proteomes" id="UP001058003">
    <property type="component" value="Chromosome"/>
</dbReference>
<dbReference type="RefSeq" id="WP_052386912.1">
    <property type="nucleotide sequence ID" value="NZ_CP073767.1"/>
</dbReference>
<proteinExistence type="predicted"/>
<dbReference type="SUPFAM" id="SSF55874">
    <property type="entry name" value="ATPase domain of HSP90 chaperone/DNA topoisomerase II/histidine kinase"/>
    <property type="match status" value="1"/>
</dbReference>
<protein>
    <recommendedName>
        <fullName evidence="2">Histidine kinase/HSP90-like ATPase domain-containing protein</fullName>
    </recommendedName>
</protein>
<dbReference type="SUPFAM" id="SSF52091">
    <property type="entry name" value="SpoIIaa-like"/>
    <property type="match status" value="1"/>
</dbReference>
<dbReference type="OrthoDB" id="3364147at2"/>
<dbReference type="Pfam" id="PF13581">
    <property type="entry name" value="HATPase_c_2"/>
    <property type="match status" value="1"/>
</dbReference>
<organism evidence="3 4">
    <name type="scientific">Dactylosporangium aurantiacum</name>
    <dbReference type="NCBI Taxonomy" id="35754"/>
    <lineage>
        <taxon>Bacteria</taxon>
        <taxon>Bacillati</taxon>
        <taxon>Actinomycetota</taxon>
        <taxon>Actinomycetes</taxon>
        <taxon>Micromonosporales</taxon>
        <taxon>Micromonosporaceae</taxon>
        <taxon>Dactylosporangium</taxon>
    </lineage>
</organism>
<feature type="domain" description="Histidine kinase/HSP90-like ATPase" evidence="2">
    <location>
        <begin position="136"/>
        <end position="240"/>
    </location>
</feature>
<dbReference type="EMBL" id="CP073767">
    <property type="protein sequence ID" value="UWZ58027.1"/>
    <property type="molecule type" value="Genomic_DNA"/>
</dbReference>
<name>A0A9Q9IQK2_9ACTN</name>
<evidence type="ECO:0000259" key="2">
    <source>
        <dbReference type="Pfam" id="PF13581"/>
    </source>
</evidence>
<dbReference type="PANTHER" id="PTHR35526:SF3">
    <property type="entry name" value="ANTI-SIGMA-F FACTOR RSBW"/>
    <property type="match status" value="1"/>
</dbReference>
<dbReference type="AlphaFoldDB" id="A0A9Q9IQK2"/>
<accession>A0A9Q9IQK2</accession>
<gene>
    <name evidence="3" type="ORF">Daura_18760</name>
</gene>
<keyword evidence="4" id="KW-1185">Reference proteome</keyword>
<dbReference type="InterPro" id="IPR036890">
    <property type="entry name" value="HATPase_C_sf"/>
</dbReference>
<evidence type="ECO:0000256" key="1">
    <source>
        <dbReference type="ARBA" id="ARBA00022527"/>
    </source>
</evidence>
<keyword evidence="1" id="KW-0808">Transferase</keyword>
<dbReference type="PANTHER" id="PTHR35526">
    <property type="entry name" value="ANTI-SIGMA-F FACTOR RSBW-RELATED"/>
    <property type="match status" value="1"/>
</dbReference>
<sequence>MNYVRVMRCEVRVDGTVVEVLPHGDLLVAGAVLLRAAVLKCLAREPGAVLLDLGGVTGFDDQALSVFPLLVHAAAAWPGIRLIAHSAPPALAVRMRARAVARQLVMVADAAAAREHAAADGGPARVRLVLCDGADDLPLAREAVRAACVHAGWAGIADPAELVAAELVANAVRHAPGPWVLSISRSPHHLHIAVRDHGAEPPVVRTGGDWSTGRGMRIVEALSSSWSSTPTPDGKVVWATIRAPGARLTAAAPRSVPWRH</sequence>
<evidence type="ECO:0000313" key="3">
    <source>
        <dbReference type="EMBL" id="UWZ58027.1"/>
    </source>
</evidence>
<dbReference type="InterPro" id="IPR036513">
    <property type="entry name" value="STAS_dom_sf"/>
</dbReference>
<keyword evidence="1" id="KW-0418">Kinase</keyword>
<dbReference type="CDD" id="cd16936">
    <property type="entry name" value="HATPase_RsbW-like"/>
    <property type="match status" value="1"/>
</dbReference>
<dbReference type="Gene3D" id="3.30.565.10">
    <property type="entry name" value="Histidine kinase-like ATPase, C-terminal domain"/>
    <property type="match status" value="1"/>
</dbReference>
<dbReference type="InterPro" id="IPR003594">
    <property type="entry name" value="HATPase_dom"/>
</dbReference>
<dbReference type="InterPro" id="IPR050267">
    <property type="entry name" value="Anti-sigma-factor_SerPK"/>
</dbReference>
<evidence type="ECO:0000313" key="4">
    <source>
        <dbReference type="Proteomes" id="UP001058003"/>
    </source>
</evidence>
<dbReference type="KEGG" id="daur:Daura_18760"/>
<dbReference type="GO" id="GO:0004674">
    <property type="term" value="F:protein serine/threonine kinase activity"/>
    <property type="evidence" value="ECO:0007669"/>
    <property type="project" value="UniProtKB-KW"/>
</dbReference>
<dbReference type="Gene3D" id="3.30.750.24">
    <property type="entry name" value="STAS domain"/>
    <property type="match status" value="1"/>
</dbReference>
<keyword evidence="1" id="KW-0723">Serine/threonine-protein kinase</keyword>